<accession>A0ABT1P1B6</accession>
<keyword evidence="3 5" id="KW-0418">Kinase</keyword>
<dbReference type="InterPro" id="IPR050306">
    <property type="entry name" value="PfkB_Carbo_kinase"/>
</dbReference>
<dbReference type="SUPFAM" id="SSF53613">
    <property type="entry name" value="Ribokinase-like"/>
    <property type="match status" value="1"/>
</dbReference>
<organism evidence="5 6">
    <name type="scientific">Microbulbifer elongatus</name>
    <dbReference type="NCBI Taxonomy" id="86173"/>
    <lineage>
        <taxon>Bacteria</taxon>
        <taxon>Pseudomonadati</taxon>
        <taxon>Pseudomonadota</taxon>
        <taxon>Gammaproteobacteria</taxon>
        <taxon>Cellvibrionales</taxon>
        <taxon>Microbulbiferaceae</taxon>
        <taxon>Microbulbifer</taxon>
    </lineage>
</organism>
<dbReference type="InterPro" id="IPR011611">
    <property type="entry name" value="PfkB_dom"/>
</dbReference>
<comment type="caution">
    <text evidence="5">The sequence shown here is derived from an EMBL/GenBank/DDBJ whole genome shotgun (WGS) entry which is preliminary data.</text>
</comment>
<keyword evidence="6" id="KW-1185">Reference proteome</keyword>
<evidence type="ECO:0000313" key="5">
    <source>
        <dbReference type="EMBL" id="MCQ3829881.1"/>
    </source>
</evidence>
<sequence length="318" mass="34991">MHKRIAVIGECMLEMNLDSDCRSHHSERRLNAGLSFGGDTLNTALYMSRLGASVDYVTALGDDHLSDWMIRQWQAEGIGCDLVKREANATPGLYLIETDASGERTFHYWRDRAPAKRLLDSPQAAKQLFAQLAQFDAVYLSGISLAILSPYGRECLFDFLAEFRQGGGQVIFDGNYRPRLWGSETLTRKAYEQILRLTDIALPTFEDEQLLFADEDTDAALARFQEWGVGEVVLKLGGDGCLVVQHNRDPQLVPANKVVPVDTTAAGDSFNAGYLASRLSGDNPETAAKNGHLLASTVIQHRGAIIAQSAMPETLQDA</sequence>
<name>A0ABT1P1B6_9GAMM</name>
<comment type="similarity">
    <text evidence="1">Belongs to the carbohydrate kinase PfkB family.</text>
</comment>
<keyword evidence="2" id="KW-0808">Transferase</keyword>
<dbReference type="RefSeq" id="WP_231758871.1">
    <property type="nucleotide sequence ID" value="NZ_CP088953.1"/>
</dbReference>
<proteinExistence type="inferred from homology"/>
<evidence type="ECO:0000256" key="1">
    <source>
        <dbReference type="ARBA" id="ARBA00010688"/>
    </source>
</evidence>
<evidence type="ECO:0000259" key="4">
    <source>
        <dbReference type="Pfam" id="PF00294"/>
    </source>
</evidence>
<dbReference type="Pfam" id="PF00294">
    <property type="entry name" value="PfkB"/>
    <property type="match status" value="1"/>
</dbReference>
<dbReference type="GO" id="GO:0016301">
    <property type="term" value="F:kinase activity"/>
    <property type="evidence" value="ECO:0007669"/>
    <property type="project" value="UniProtKB-KW"/>
</dbReference>
<dbReference type="PANTHER" id="PTHR43085:SF15">
    <property type="entry name" value="2-DEHYDRO-3-DEOXYGLUCONOKINASE"/>
    <property type="match status" value="1"/>
</dbReference>
<protein>
    <submittedName>
        <fullName evidence="5">Sugar kinase</fullName>
    </submittedName>
</protein>
<feature type="domain" description="Carbohydrate kinase PfkB" evidence="4">
    <location>
        <begin position="3"/>
        <end position="307"/>
    </location>
</feature>
<gene>
    <name evidence="5" type="ORF">HXX02_10535</name>
</gene>
<dbReference type="EMBL" id="JACASI010000030">
    <property type="protein sequence ID" value="MCQ3829881.1"/>
    <property type="molecule type" value="Genomic_DNA"/>
</dbReference>
<dbReference type="Proteomes" id="UP001205566">
    <property type="component" value="Unassembled WGS sequence"/>
</dbReference>
<dbReference type="Gene3D" id="3.40.1190.20">
    <property type="match status" value="1"/>
</dbReference>
<evidence type="ECO:0000256" key="2">
    <source>
        <dbReference type="ARBA" id="ARBA00022679"/>
    </source>
</evidence>
<dbReference type="PROSITE" id="PS00584">
    <property type="entry name" value="PFKB_KINASES_2"/>
    <property type="match status" value="1"/>
</dbReference>
<evidence type="ECO:0000313" key="6">
    <source>
        <dbReference type="Proteomes" id="UP001205566"/>
    </source>
</evidence>
<dbReference type="InterPro" id="IPR002173">
    <property type="entry name" value="Carboh/pur_kinase_PfkB_CS"/>
</dbReference>
<dbReference type="CDD" id="cd01166">
    <property type="entry name" value="KdgK"/>
    <property type="match status" value="1"/>
</dbReference>
<dbReference type="InterPro" id="IPR029056">
    <property type="entry name" value="Ribokinase-like"/>
</dbReference>
<dbReference type="PANTHER" id="PTHR43085">
    <property type="entry name" value="HEXOKINASE FAMILY MEMBER"/>
    <property type="match status" value="1"/>
</dbReference>
<evidence type="ECO:0000256" key="3">
    <source>
        <dbReference type="ARBA" id="ARBA00022777"/>
    </source>
</evidence>
<reference evidence="5" key="1">
    <citation type="thesis" date="2020" institute="Technische Universitat Dresden" country="Dresden, Germany">
        <title>The Agarolytic System of Microbulbifer elongatus PORT2, Isolated from Batu Karas, Pangandaran West Java Indonesia.</title>
        <authorList>
            <person name="Anggraeni S.R."/>
        </authorList>
    </citation>
    <scope>NUCLEOTIDE SEQUENCE</scope>
    <source>
        <strain evidence="5">PORT2</strain>
    </source>
</reference>